<evidence type="ECO:0000256" key="1">
    <source>
        <dbReference type="SAM" id="SignalP"/>
    </source>
</evidence>
<dbReference type="Pfam" id="PF20041">
    <property type="entry name" value="DUF6443"/>
    <property type="match status" value="2"/>
</dbReference>
<accession>A0ABU3LDH0</accession>
<dbReference type="PANTHER" id="PTHR32305">
    <property type="match status" value="1"/>
</dbReference>
<evidence type="ECO:0000259" key="2">
    <source>
        <dbReference type="Pfam" id="PF20041"/>
    </source>
</evidence>
<protein>
    <submittedName>
        <fullName evidence="3">DUF6443 domain-containing protein</fullName>
    </submittedName>
</protein>
<evidence type="ECO:0000313" key="4">
    <source>
        <dbReference type="Proteomes" id="UP001257277"/>
    </source>
</evidence>
<feature type="signal peptide" evidence="1">
    <location>
        <begin position="1"/>
        <end position="23"/>
    </location>
</feature>
<feature type="chain" id="PRO_5045685903" evidence="1">
    <location>
        <begin position="24"/>
        <end position="1713"/>
    </location>
</feature>
<dbReference type="InterPro" id="IPR045619">
    <property type="entry name" value="DUF6443"/>
</dbReference>
<dbReference type="RefSeq" id="WP_349240499.1">
    <property type="nucleotide sequence ID" value="NZ_JAVTTO010000001.1"/>
</dbReference>
<gene>
    <name evidence="3" type="ORF">RQM59_02595</name>
</gene>
<dbReference type="EMBL" id="JAVTTO010000001">
    <property type="protein sequence ID" value="MDT7831248.1"/>
    <property type="molecule type" value="Genomic_DNA"/>
</dbReference>
<dbReference type="InterPro" id="IPR050708">
    <property type="entry name" value="T6SS_VgrG/RHS"/>
</dbReference>
<evidence type="ECO:0000313" key="3">
    <source>
        <dbReference type="EMBL" id="MDT7831248.1"/>
    </source>
</evidence>
<dbReference type="InterPro" id="IPR008979">
    <property type="entry name" value="Galactose-bd-like_sf"/>
</dbReference>
<name>A0ABU3LDH0_9FLAO</name>
<reference evidence="3 4" key="1">
    <citation type="submission" date="2023-09" db="EMBL/GenBank/DDBJ databases">
        <title>Novel taxa isolated from Blanes Bay.</title>
        <authorList>
            <person name="Rey-Velasco X."/>
            <person name="Lucena T."/>
        </authorList>
    </citation>
    <scope>NUCLEOTIDE SEQUENCE [LARGE SCALE GENOMIC DNA]</scope>
    <source>
        <strain evidence="3 4">S356</strain>
    </source>
</reference>
<feature type="domain" description="DUF6443" evidence="2">
    <location>
        <begin position="292"/>
        <end position="390"/>
    </location>
</feature>
<keyword evidence="1" id="KW-0732">Signal</keyword>
<dbReference type="Proteomes" id="UP001257277">
    <property type="component" value="Unassembled WGS sequence"/>
</dbReference>
<dbReference type="InterPro" id="IPR022385">
    <property type="entry name" value="Rhs_assc_core"/>
</dbReference>
<dbReference type="SUPFAM" id="SSF49785">
    <property type="entry name" value="Galactose-binding domain-like"/>
    <property type="match status" value="1"/>
</dbReference>
<dbReference type="Gene3D" id="2.180.10.10">
    <property type="entry name" value="RHS repeat-associated core"/>
    <property type="match status" value="3"/>
</dbReference>
<keyword evidence="4" id="KW-1185">Reference proteome</keyword>
<sequence length="1713" mass="191893">MKTTIKKYIVGAMVAMLPIALSAQTQTENHIVNKVYKKATTTAVITKDKDSVATSITYFDGLGRPIQSIAVQAGGMLTHRNGLLYDWSLGNTGSTPFYNQNGDTSENQIVNGTTPFGDTDLLWECKDDSNGNSSGDGGWSTQDISIDHTKPYRYTTWVKRTGNLSDGGVYHGTKKVNNLDGTPNPNPYFWYGDLPQLDTWYLLVGYIHPSDYTGADIGISGVYDIQGTKVLDGTEFKWDTTTSTTARFRNLMFYTTDPNTRQYFWSPLVQKIDGNELPFDQVINTPIVVISEETANDIVTLIEYDTYGRQLKEYLPYASGYTDGRINSNAILKNQEYYLAKHAADFVGITDPTQVNSYSEKTLENSPLGRIFEQTAPGKDWKKGTGTITGKGYSDGHSIRFEYDTNTATEVKLYDVSLSFANNTYTPTLTGGSAHYPLGELTKTVTKDENWEVADGVNHTTEEFKDKNGQVLLKRTYNNSQPHDTYYVYDDYGNLTYVLPPKAEGSIGIPTSTVLSELCYQYKYDHRNRLVEKKIPGKGWEYIVYDKLDRPVMTQDAVQASNNEWLFTKYDILGRVVYTGVYDHGSTSTRTAMQSSFSSQNDAVFDQYETKVSSGTGVDNSYYSNANFPTSNVELLTVNYYDDYVFDLAGGTAPVSVYTIAPTTNTKSLATGSKVKVLGTSNWITTVSYYDEKARPIYVYSNNTYLGATDIVESKLDDFTGKVLETKSTHQKTGNTDVVTIDRFEYDHMDRLISQTQKINTNPSERLVQNHYDELGQLENKLVGNGTQQSGHEDVTSGINISGNTITKTSADGWNEGLATLGTIQKDGFISFEITQTNIHFMVGLSASNTDASYSSIDYAIYSNARNVSVYEKGVHKGTFDRYAIGDVFKVRRSQNTIYYLWNDEVFYVSTVSSSDTLLGDISMYTQNGSFTNLELVDNSKGLQKVDFTYNVRGWLKNINSDADNDNDLFNFNLKYNDIADASKKLFNGNISQTRWKTANDNKERFYTYNYDALNRITEANYDAIDNTETNWFRVFDISYDKNGNLNLLKRHKKGSMNQSVALDYLSYSYDAGNRLEKVDELIPGAGSFEDGSNTGNDYSYDVNGNMIADKNKDITNIEYNHLNLPTKVVFNNNDPLFSQNPEAIEYVYDATGMKLKKTVKDGVKLATTDYAGNHIYENDVLQFFNHAEGYVNVLPPKTQGGPMVFRSVYQYKDHLGNVRLSYADTNNDGVISTGAVSTVHESDFDGTTDVTPWRKSFGDETLAIDNDRLKCTIDQNLKGTYINMNLEAGKTYQVTYTVDLSATNLEFMANVYGPTELYNSGYFTQGGTFTFTFTAAATVQYKLRFYGKDTAVANGVTYSTPQDFYIDNVSVYEFDASTTEIIEESNYYPFGLKHKGYNNVVSSNGNSVAQRWKFGGKEYNEELGLDWYDISARNYDPAIGRWMNLDPLAEEMRRHSPYNYAFNNPVYFIDYDGMAPSGPEDPNRPVNDKTTTTSGKVNYSKTVNYRGYGGSSYNPKYVKNWAGGGSWMHSHTYLTENSSFAGTKTTNYSTTKSKLSGFQQLLVKEGSGMPNPVDWSDSASRSVEDISGQFYDADGNELDSAEGASSLIVTENSVTESVEFDGQLNLSETATVETTKSVTTYGIRTNKAGKKELINAKNESTSTIKTINFDDATKAFRKYAQRRLNNNHQLYGETKEAFKNKTRETLDKLKDD</sequence>
<dbReference type="NCBIfam" id="TIGR03696">
    <property type="entry name" value="Rhs_assc_core"/>
    <property type="match status" value="1"/>
</dbReference>
<organism evidence="3 4">
    <name type="scientific">Asprobacillus argus</name>
    <dbReference type="NCBI Taxonomy" id="3076534"/>
    <lineage>
        <taxon>Bacteria</taxon>
        <taxon>Pseudomonadati</taxon>
        <taxon>Bacteroidota</taxon>
        <taxon>Flavobacteriia</taxon>
        <taxon>Flavobacteriales</taxon>
        <taxon>Flavobacteriaceae</taxon>
        <taxon>Asprobacillus</taxon>
    </lineage>
</organism>
<feature type="domain" description="DUF6443" evidence="2">
    <location>
        <begin position="35"/>
        <end position="75"/>
    </location>
</feature>
<dbReference type="PANTHER" id="PTHR32305:SF15">
    <property type="entry name" value="PROTEIN RHSA-RELATED"/>
    <property type="match status" value="1"/>
</dbReference>
<comment type="caution">
    <text evidence="3">The sequence shown here is derived from an EMBL/GenBank/DDBJ whole genome shotgun (WGS) entry which is preliminary data.</text>
</comment>
<proteinExistence type="predicted"/>